<gene>
    <name evidence="1" type="ORF">A0H76_2677</name>
</gene>
<proteinExistence type="predicted"/>
<reference evidence="1 2" key="1">
    <citation type="journal article" date="2017" name="Environ. Microbiol.">
        <title>Decay of the glycolytic pathway and adaptation to intranuclear parasitism within Enterocytozoonidae microsporidia.</title>
        <authorList>
            <person name="Wiredu Boakye D."/>
            <person name="Jaroenlak P."/>
            <person name="Prachumwat A."/>
            <person name="Williams T.A."/>
            <person name="Bateman K.S."/>
            <person name="Itsathitphaisarn O."/>
            <person name="Sritunyalucksana K."/>
            <person name="Paszkiewicz K.H."/>
            <person name="Moore K.A."/>
            <person name="Stentiford G.D."/>
            <person name="Williams B.A."/>
        </authorList>
    </citation>
    <scope>NUCLEOTIDE SEQUENCE [LARGE SCALE GENOMIC DNA]</scope>
    <source>
        <strain evidence="2">canceri</strain>
    </source>
</reference>
<evidence type="ECO:0000313" key="2">
    <source>
        <dbReference type="Proteomes" id="UP000192501"/>
    </source>
</evidence>
<name>A0A1X0QJI0_9MICR</name>
<protein>
    <submittedName>
        <fullName evidence="1">Uncharacterized protein</fullName>
    </submittedName>
</protein>
<comment type="caution">
    <text evidence="1">The sequence shown here is derived from an EMBL/GenBank/DDBJ whole genome shotgun (WGS) entry which is preliminary data.</text>
</comment>
<dbReference type="Proteomes" id="UP000192501">
    <property type="component" value="Unassembled WGS sequence"/>
</dbReference>
<evidence type="ECO:0000313" key="1">
    <source>
        <dbReference type="EMBL" id="ORD99929.1"/>
    </source>
</evidence>
<dbReference type="AlphaFoldDB" id="A0A1X0QJI0"/>
<dbReference type="VEuPathDB" id="MicrosporidiaDB:A0H76_2677"/>
<organism evidence="1 2">
    <name type="scientific">Hepatospora eriocheir</name>
    <dbReference type="NCBI Taxonomy" id="1081669"/>
    <lineage>
        <taxon>Eukaryota</taxon>
        <taxon>Fungi</taxon>
        <taxon>Fungi incertae sedis</taxon>
        <taxon>Microsporidia</taxon>
        <taxon>Hepatosporidae</taxon>
        <taxon>Hepatospora</taxon>
    </lineage>
</organism>
<dbReference type="EMBL" id="LTAI01000089">
    <property type="protein sequence ID" value="ORD99929.1"/>
    <property type="molecule type" value="Genomic_DNA"/>
</dbReference>
<accession>A0A1X0QJI0</accession>
<sequence length="111" mass="13134">MDLVKKAFNNTELIEIVNKNLLFQNEIVETIPISIEVLNNKKYNLNSILLFIKYHNLEHLDYVNICSDLNIRPISLIDKETVYEYIKNYIPPRSQGSFIYPIYTFNDDFSI</sequence>